<dbReference type="Gene3D" id="3.40.30.10">
    <property type="entry name" value="Glutaredoxin"/>
    <property type="match status" value="1"/>
</dbReference>
<keyword evidence="3" id="KW-0812">Transmembrane</keyword>
<keyword evidence="1" id="KW-0676">Redox-active center</keyword>
<gene>
    <name evidence="5" type="ORF">FSB73_23020</name>
</gene>
<protein>
    <submittedName>
        <fullName evidence="5">TlpA family protein disulfide reductase</fullName>
    </submittedName>
</protein>
<dbReference type="RefSeq" id="WP_146787846.1">
    <property type="nucleotide sequence ID" value="NZ_CP042434.1"/>
</dbReference>
<evidence type="ECO:0000256" key="1">
    <source>
        <dbReference type="ARBA" id="ARBA00023284"/>
    </source>
</evidence>
<feature type="transmembrane region" description="Helical" evidence="3">
    <location>
        <begin position="42"/>
        <end position="59"/>
    </location>
</feature>
<dbReference type="EMBL" id="CP042434">
    <property type="protein sequence ID" value="QEC74110.1"/>
    <property type="molecule type" value="Genomic_DNA"/>
</dbReference>
<evidence type="ECO:0000313" key="6">
    <source>
        <dbReference type="Proteomes" id="UP000321291"/>
    </source>
</evidence>
<keyword evidence="3" id="KW-0472">Membrane</keyword>
<dbReference type="AlphaFoldDB" id="A0A5B8VRM7"/>
<dbReference type="PROSITE" id="PS51352">
    <property type="entry name" value="THIOREDOXIN_2"/>
    <property type="match status" value="1"/>
</dbReference>
<organism evidence="5 6">
    <name type="scientific">Arachidicoccus ginsenosidivorans</name>
    <dbReference type="NCBI Taxonomy" id="496057"/>
    <lineage>
        <taxon>Bacteria</taxon>
        <taxon>Pseudomonadati</taxon>
        <taxon>Bacteroidota</taxon>
        <taxon>Chitinophagia</taxon>
        <taxon>Chitinophagales</taxon>
        <taxon>Chitinophagaceae</taxon>
        <taxon>Arachidicoccus</taxon>
    </lineage>
</organism>
<name>A0A5B8VRM7_9BACT</name>
<dbReference type="SUPFAM" id="SSF52833">
    <property type="entry name" value="Thioredoxin-like"/>
    <property type="match status" value="1"/>
</dbReference>
<dbReference type="GO" id="GO:0016209">
    <property type="term" value="F:antioxidant activity"/>
    <property type="evidence" value="ECO:0007669"/>
    <property type="project" value="InterPro"/>
</dbReference>
<reference evidence="5 6" key="1">
    <citation type="journal article" date="2017" name="Int. J. Syst. Evol. Microbiol.">
        <title>Arachidicoccus ginsenosidivorans sp. nov., with ginsenoside-converting activity isolated from ginseng cultivating soil.</title>
        <authorList>
            <person name="Siddiqi M.Z."/>
            <person name="Aslam Z."/>
            <person name="Im W.T."/>
        </authorList>
    </citation>
    <scope>NUCLEOTIDE SEQUENCE [LARGE SCALE GENOMIC DNA]</scope>
    <source>
        <strain evidence="5 6">Gsoil 809</strain>
    </source>
</reference>
<dbReference type="InterPro" id="IPR013766">
    <property type="entry name" value="Thioredoxin_domain"/>
</dbReference>
<dbReference type="InterPro" id="IPR036249">
    <property type="entry name" value="Thioredoxin-like_sf"/>
</dbReference>
<dbReference type="OrthoDB" id="9815205at2"/>
<sequence>MAIKNRNKIQPIDQNNKETARSPAVPQKKTFRSVFTHRLRSRLVNITLIVITAVLLFSGDAKTWLLQKLMLTGLFNARIDQATGQAFSKSPTKSDASYYDASDFTFQNENGQKTQLSELRGKVVFINIWATWCPPCRAELPSIAKLYLEFKDNPEVFFLLLNEDDIMDYQSGNVQAFLKKSGYTLPVYRLITTPRSFIKERCQQP</sequence>
<dbReference type="CDD" id="cd02966">
    <property type="entry name" value="TlpA_like_family"/>
    <property type="match status" value="1"/>
</dbReference>
<keyword evidence="3" id="KW-1133">Transmembrane helix</keyword>
<dbReference type="Pfam" id="PF00578">
    <property type="entry name" value="AhpC-TSA"/>
    <property type="match status" value="1"/>
</dbReference>
<proteinExistence type="predicted"/>
<feature type="domain" description="Thioredoxin" evidence="4">
    <location>
        <begin position="95"/>
        <end position="205"/>
    </location>
</feature>
<dbReference type="PANTHER" id="PTHR42852">
    <property type="entry name" value="THIOL:DISULFIDE INTERCHANGE PROTEIN DSBE"/>
    <property type="match status" value="1"/>
</dbReference>
<evidence type="ECO:0000256" key="2">
    <source>
        <dbReference type="SAM" id="MobiDB-lite"/>
    </source>
</evidence>
<evidence type="ECO:0000256" key="3">
    <source>
        <dbReference type="SAM" id="Phobius"/>
    </source>
</evidence>
<accession>A0A5B8VRM7</accession>
<feature type="region of interest" description="Disordered" evidence="2">
    <location>
        <begin position="1"/>
        <end position="25"/>
    </location>
</feature>
<dbReference type="GO" id="GO:0016491">
    <property type="term" value="F:oxidoreductase activity"/>
    <property type="evidence" value="ECO:0007669"/>
    <property type="project" value="InterPro"/>
</dbReference>
<evidence type="ECO:0000313" key="5">
    <source>
        <dbReference type="EMBL" id="QEC74110.1"/>
    </source>
</evidence>
<dbReference type="KEGG" id="agi:FSB73_23020"/>
<dbReference type="InterPro" id="IPR050553">
    <property type="entry name" value="Thioredoxin_ResA/DsbE_sf"/>
</dbReference>
<dbReference type="InterPro" id="IPR017937">
    <property type="entry name" value="Thioredoxin_CS"/>
</dbReference>
<dbReference type="PROSITE" id="PS00194">
    <property type="entry name" value="THIOREDOXIN_1"/>
    <property type="match status" value="1"/>
</dbReference>
<dbReference type="PANTHER" id="PTHR42852:SF17">
    <property type="entry name" value="THIOREDOXIN-LIKE PROTEIN HI_1115"/>
    <property type="match status" value="1"/>
</dbReference>
<dbReference type="Proteomes" id="UP000321291">
    <property type="component" value="Chromosome"/>
</dbReference>
<dbReference type="InterPro" id="IPR000866">
    <property type="entry name" value="AhpC/TSA"/>
</dbReference>
<keyword evidence="6" id="KW-1185">Reference proteome</keyword>
<evidence type="ECO:0000259" key="4">
    <source>
        <dbReference type="PROSITE" id="PS51352"/>
    </source>
</evidence>